<name>A0A5B0LLC2_PUCGR</name>
<feature type="signal peptide" evidence="2">
    <location>
        <begin position="1"/>
        <end position="23"/>
    </location>
</feature>
<evidence type="ECO:0000256" key="1">
    <source>
        <dbReference type="SAM" id="MobiDB-lite"/>
    </source>
</evidence>
<gene>
    <name evidence="3" type="ORF">PGT21_021953</name>
</gene>
<dbReference type="AlphaFoldDB" id="A0A5B0LLC2"/>
<reference evidence="3 4" key="1">
    <citation type="submission" date="2019-05" db="EMBL/GenBank/DDBJ databases">
        <title>Emergence of the Ug99 lineage of the wheat stem rust pathogen through somatic hybridization.</title>
        <authorList>
            <person name="Li F."/>
            <person name="Upadhyaya N.M."/>
            <person name="Sperschneider J."/>
            <person name="Matny O."/>
            <person name="Nguyen-Phuc H."/>
            <person name="Mago R."/>
            <person name="Raley C."/>
            <person name="Miller M.E."/>
            <person name="Silverstein K.A.T."/>
            <person name="Henningsen E."/>
            <person name="Hirsch C.D."/>
            <person name="Visser B."/>
            <person name="Pretorius Z.A."/>
            <person name="Steffenson B.J."/>
            <person name="Schwessinger B."/>
            <person name="Dodds P.N."/>
            <person name="Figueroa M."/>
        </authorList>
    </citation>
    <scope>NUCLEOTIDE SEQUENCE [LARGE SCALE GENOMIC DNA]</scope>
    <source>
        <strain evidence="3">21-0</strain>
    </source>
</reference>
<evidence type="ECO:0000313" key="3">
    <source>
        <dbReference type="EMBL" id="KAA1065029.1"/>
    </source>
</evidence>
<organism evidence="3 4">
    <name type="scientific">Puccinia graminis f. sp. tritici</name>
    <dbReference type="NCBI Taxonomy" id="56615"/>
    <lineage>
        <taxon>Eukaryota</taxon>
        <taxon>Fungi</taxon>
        <taxon>Dikarya</taxon>
        <taxon>Basidiomycota</taxon>
        <taxon>Pucciniomycotina</taxon>
        <taxon>Pucciniomycetes</taxon>
        <taxon>Pucciniales</taxon>
        <taxon>Pucciniaceae</taxon>
        <taxon>Puccinia</taxon>
    </lineage>
</organism>
<sequence length="573" mass="65302">MRCGLCASVLQPLVWFLIAKVSTHEDLGIPIELIRNPDILTDRAGSTIEFHQLACPEDSERRAFASTEALPLFPVTPGELSTNKKRVPGILAREEDHLVTKRRTFTETRKDDDGDNEPYTSSTFPARATFRFDKPSLALEEDHQMPATVSPNSLPPAAPDMNSNIAETLLSEIRRTKLIPSGSTNHILAKGFSHSDASPMHPYNKKVASAAATSTGTGNQQKEFWQALSKQTRDWNPPVISQTAALATHFMAIEFQQALSNIACNSELNELHQTHRIMIPFVYKLMMKPLNTENWSLILLIWRNLWHEEEESIETDVDRTRRASRDEVLKKFLWISDFISEATIPELFRDVASKYGNGSTLTTAKHVFHLSNHESRMIKLLSDGRTPLRDLSKNQLQAIDYLKGIRAQECESGNANSNIESTGSEEPAPWMWVLDRLKDKALPITPEPSKIEGMEKRLSKEGKWEMMRENVWDKVYCRATVLGPEACQYLIKYPPSLKKKIDHLFNLLLHHHPPNFPVSSVPYLRLDYLISQFDHHFGRASIPMANRNFLSDRIHEWFDEKFQKLLQKQSSVS</sequence>
<comment type="caution">
    <text evidence="3">The sequence shown here is derived from an EMBL/GenBank/DDBJ whole genome shotgun (WGS) entry which is preliminary data.</text>
</comment>
<accession>A0A5B0LLC2</accession>
<dbReference type="Proteomes" id="UP000324748">
    <property type="component" value="Unassembled WGS sequence"/>
</dbReference>
<dbReference type="OrthoDB" id="2497314at2759"/>
<keyword evidence="4" id="KW-1185">Reference proteome</keyword>
<keyword evidence="2" id="KW-0732">Signal</keyword>
<feature type="region of interest" description="Disordered" evidence="1">
    <location>
        <begin position="102"/>
        <end position="126"/>
    </location>
</feature>
<evidence type="ECO:0000256" key="2">
    <source>
        <dbReference type="SAM" id="SignalP"/>
    </source>
</evidence>
<proteinExistence type="predicted"/>
<feature type="chain" id="PRO_5023110437" evidence="2">
    <location>
        <begin position="24"/>
        <end position="573"/>
    </location>
</feature>
<evidence type="ECO:0000313" key="4">
    <source>
        <dbReference type="Proteomes" id="UP000324748"/>
    </source>
</evidence>
<protein>
    <submittedName>
        <fullName evidence="3">Uncharacterized protein</fullName>
    </submittedName>
</protein>
<feature type="compositionally biased region" description="Basic and acidic residues" evidence="1">
    <location>
        <begin position="102"/>
        <end position="112"/>
    </location>
</feature>
<dbReference type="EMBL" id="VSWC01000197">
    <property type="protein sequence ID" value="KAA1065029.1"/>
    <property type="molecule type" value="Genomic_DNA"/>
</dbReference>